<name>A0A166K3W9_9AGAM</name>
<protein>
    <submittedName>
        <fullName evidence="1">Uncharacterized protein</fullName>
    </submittedName>
</protein>
<proteinExistence type="predicted"/>
<accession>A0A166K3W9</accession>
<organism evidence="1 2">
    <name type="scientific">Athelia psychrophila</name>
    <dbReference type="NCBI Taxonomy" id="1759441"/>
    <lineage>
        <taxon>Eukaryota</taxon>
        <taxon>Fungi</taxon>
        <taxon>Dikarya</taxon>
        <taxon>Basidiomycota</taxon>
        <taxon>Agaricomycotina</taxon>
        <taxon>Agaricomycetes</taxon>
        <taxon>Agaricomycetidae</taxon>
        <taxon>Atheliales</taxon>
        <taxon>Atheliaceae</taxon>
        <taxon>Athelia</taxon>
    </lineage>
</organism>
<dbReference type="Proteomes" id="UP000076532">
    <property type="component" value="Unassembled WGS sequence"/>
</dbReference>
<dbReference type="AlphaFoldDB" id="A0A166K3W9"/>
<dbReference type="EMBL" id="KV417546">
    <property type="protein sequence ID" value="KZP21501.1"/>
    <property type="molecule type" value="Genomic_DNA"/>
</dbReference>
<sequence length="103" mass="11296">MIRATMDVVSHQLPDHTTAILPFGLAINCGGPVQPFNFQVTGILQLVFSYRGYDLCIFIYVPTRAYTCAGVCIGLRLIGPARPPPIRALCRLRPYGSGFPQSK</sequence>
<dbReference type="OrthoDB" id="40134at2759"/>
<reference evidence="1 2" key="1">
    <citation type="journal article" date="2016" name="Mol. Biol. Evol.">
        <title>Comparative Genomics of Early-Diverging Mushroom-Forming Fungi Provides Insights into the Origins of Lignocellulose Decay Capabilities.</title>
        <authorList>
            <person name="Nagy L.G."/>
            <person name="Riley R."/>
            <person name="Tritt A."/>
            <person name="Adam C."/>
            <person name="Daum C."/>
            <person name="Floudas D."/>
            <person name="Sun H."/>
            <person name="Yadav J.S."/>
            <person name="Pangilinan J."/>
            <person name="Larsson K.H."/>
            <person name="Matsuura K."/>
            <person name="Barry K."/>
            <person name="Labutti K."/>
            <person name="Kuo R."/>
            <person name="Ohm R.A."/>
            <person name="Bhattacharya S.S."/>
            <person name="Shirouzu T."/>
            <person name="Yoshinaga Y."/>
            <person name="Martin F.M."/>
            <person name="Grigoriev I.V."/>
            <person name="Hibbett D.S."/>
        </authorList>
    </citation>
    <scope>NUCLEOTIDE SEQUENCE [LARGE SCALE GENOMIC DNA]</scope>
    <source>
        <strain evidence="1 2">CBS 109695</strain>
    </source>
</reference>
<evidence type="ECO:0000313" key="2">
    <source>
        <dbReference type="Proteomes" id="UP000076532"/>
    </source>
</evidence>
<keyword evidence="2" id="KW-1185">Reference proteome</keyword>
<evidence type="ECO:0000313" key="1">
    <source>
        <dbReference type="EMBL" id="KZP21501.1"/>
    </source>
</evidence>
<gene>
    <name evidence="1" type="ORF">FIBSPDRAFT_502390</name>
</gene>